<sequence length="336" mass="39243">MKNALILFIVLLFWVFNLTNTYSDSNSAVNRNSSKKDAYKEIFKKQLWDKLTKLNDQKKNSLVTNIDILLNKYKWNSKKINVSVQLTALKELIVEANQKTTGGWDITKSNNEPYADMLKTYDIKIYSNGINLELKDGTAKGLENVKKDLEKVRFLYWTTSTEKYMFGRSFLGFTDNSDMKNIYNLCLDNLTPDTKYTFSMLLFHIKDKQNGNQEIRNDFAPGYFITKNDNSTISCSNKLNLPIDNIDNVKIKSENTTAKIDWEFSKGARAEIYIFDSPIQFNNSQKSINKINLDYNKNWLYSAEFKNLQKGKKYYYFITQDVEKADIIKTWEFTID</sequence>
<evidence type="ECO:0000313" key="1">
    <source>
        <dbReference type="EMBL" id="EKE27277.1"/>
    </source>
</evidence>
<accession>K2FZC4</accession>
<comment type="caution">
    <text evidence="1">The sequence shown here is derived from an EMBL/GenBank/DDBJ whole genome shotgun (WGS) entry which is preliminary data.</text>
</comment>
<proteinExistence type="predicted"/>
<protein>
    <submittedName>
        <fullName evidence="1">Uncharacterized protein</fullName>
    </submittedName>
</protein>
<gene>
    <name evidence="1" type="ORF">ACD_3C00228G0002</name>
</gene>
<organism evidence="1">
    <name type="scientific">uncultured bacterium</name>
    <name type="common">gcode 4</name>
    <dbReference type="NCBI Taxonomy" id="1234023"/>
    <lineage>
        <taxon>Bacteria</taxon>
        <taxon>environmental samples</taxon>
    </lineage>
</organism>
<dbReference type="EMBL" id="AMFJ01000502">
    <property type="protein sequence ID" value="EKE27277.1"/>
    <property type="molecule type" value="Genomic_DNA"/>
</dbReference>
<dbReference type="AlphaFoldDB" id="K2FZC4"/>
<name>K2FZC4_9BACT</name>
<reference evidence="1" key="1">
    <citation type="journal article" date="2012" name="Science">
        <title>Fermentation, hydrogen, and sulfur metabolism in multiple uncultivated bacterial phyla.</title>
        <authorList>
            <person name="Wrighton K.C."/>
            <person name="Thomas B.C."/>
            <person name="Sharon I."/>
            <person name="Miller C.S."/>
            <person name="Castelle C.J."/>
            <person name="VerBerkmoes N.C."/>
            <person name="Wilkins M.J."/>
            <person name="Hettich R.L."/>
            <person name="Lipton M.S."/>
            <person name="Williams K.H."/>
            <person name="Long P.E."/>
            <person name="Banfield J.F."/>
        </authorList>
    </citation>
    <scope>NUCLEOTIDE SEQUENCE [LARGE SCALE GENOMIC DNA]</scope>
</reference>